<gene>
    <name evidence="2" type="ORF">CAMP_LOCUS7007</name>
</gene>
<evidence type="ECO:0000256" key="1">
    <source>
        <dbReference type="SAM" id="SignalP"/>
    </source>
</evidence>
<evidence type="ECO:0000313" key="2">
    <source>
        <dbReference type="EMBL" id="CAI5444370.1"/>
    </source>
</evidence>
<reference evidence="2" key="1">
    <citation type="submission" date="2022-11" db="EMBL/GenBank/DDBJ databases">
        <authorList>
            <person name="Kikuchi T."/>
        </authorList>
    </citation>
    <scope>NUCLEOTIDE SEQUENCE</scope>
    <source>
        <strain evidence="2">PS1010</strain>
    </source>
</reference>
<dbReference type="EMBL" id="CANHGI010000003">
    <property type="protein sequence ID" value="CAI5444370.1"/>
    <property type="molecule type" value="Genomic_DNA"/>
</dbReference>
<name>A0A9P1N1F6_9PELO</name>
<organism evidence="2 3">
    <name type="scientific">Caenorhabditis angaria</name>
    <dbReference type="NCBI Taxonomy" id="860376"/>
    <lineage>
        <taxon>Eukaryota</taxon>
        <taxon>Metazoa</taxon>
        <taxon>Ecdysozoa</taxon>
        <taxon>Nematoda</taxon>
        <taxon>Chromadorea</taxon>
        <taxon>Rhabditida</taxon>
        <taxon>Rhabditina</taxon>
        <taxon>Rhabditomorpha</taxon>
        <taxon>Rhabditoidea</taxon>
        <taxon>Rhabditidae</taxon>
        <taxon>Peloderinae</taxon>
        <taxon>Caenorhabditis</taxon>
    </lineage>
</organism>
<proteinExistence type="predicted"/>
<keyword evidence="1" id="KW-0732">Signal</keyword>
<feature type="chain" id="PRO_5040432496" evidence="1">
    <location>
        <begin position="22"/>
        <end position="82"/>
    </location>
</feature>
<accession>A0A9P1N1F6</accession>
<dbReference type="AlphaFoldDB" id="A0A9P1N1F6"/>
<feature type="signal peptide" evidence="1">
    <location>
        <begin position="1"/>
        <end position="21"/>
    </location>
</feature>
<comment type="caution">
    <text evidence="2">The sequence shown here is derived from an EMBL/GenBank/DDBJ whole genome shotgun (WGS) entry which is preliminary data.</text>
</comment>
<dbReference type="Proteomes" id="UP001152747">
    <property type="component" value="Unassembled WGS sequence"/>
</dbReference>
<evidence type="ECO:0000313" key="3">
    <source>
        <dbReference type="Proteomes" id="UP001152747"/>
    </source>
</evidence>
<protein>
    <submittedName>
        <fullName evidence="2">Uncharacterized protein</fullName>
    </submittedName>
</protein>
<keyword evidence="3" id="KW-1185">Reference proteome</keyword>
<sequence>MHKIWLIFGFFMVVLVKGNFGDEGGNVGENEEGENKFAELFQQMMAKHREQSVSSSRDCQLLYEDCSSGPKRTKLVNFFVRY</sequence>